<evidence type="ECO:0000313" key="1">
    <source>
        <dbReference type="EMBL" id="SVC95515.1"/>
    </source>
</evidence>
<proteinExistence type="predicted"/>
<feature type="non-terminal residue" evidence="1">
    <location>
        <position position="75"/>
    </location>
</feature>
<organism evidence="1">
    <name type="scientific">marine metagenome</name>
    <dbReference type="NCBI Taxonomy" id="408172"/>
    <lineage>
        <taxon>unclassified sequences</taxon>
        <taxon>metagenomes</taxon>
        <taxon>ecological metagenomes</taxon>
    </lineage>
</organism>
<name>A0A382REC5_9ZZZZ</name>
<dbReference type="AlphaFoldDB" id="A0A382REC5"/>
<dbReference type="EMBL" id="UINC01120805">
    <property type="protein sequence ID" value="SVC95515.1"/>
    <property type="molecule type" value="Genomic_DNA"/>
</dbReference>
<accession>A0A382REC5</accession>
<protein>
    <submittedName>
        <fullName evidence="1">Uncharacterized protein</fullName>
    </submittedName>
</protein>
<gene>
    <name evidence="1" type="ORF">METZ01_LOCUS348369</name>
</gene>
<sequence length="75" mass="8476">MLYFTGKLPIHHILSCYKGNYDDKIKSLSTLKFQLGKGSKVFWKQSLLSPISGFGCTQMASPVQSLIHRLPLTYL</sequence>
<reference evidence="1" key="1">
    <citation type="submission" date="2018-05" db="EMBL/GenBank/DDBJ databases">
        <authorList>
            <person name="Lanie J.A."/>
            <person name="Ng W.-L."/>
            <person name="Kazmierczak K.M."/>
            <person name="Andrzejewski T.M."/>
            <person name="Davidsen T.M."/>
            <person name="Wayne K.J."/>
            <person name="Tettelin H."/>
            <person name="Glass J.I."/>
            <person name="Rusch D."/>
            <person name="Podicherti R."/>
            <person name="Tsui H.-C.T."/>
            <person name="Winkler M.E."/>
        </authorList>
    </citation>
    <scope>NUCLEOTIDE SEQUENCE</scope>
</reference>